<dbReference type="GO" id="GO:0043565">
    <property type="term" value="F:sequence-specific DNA binding"/>
    <property type="evidence" value="ECO:0007669"/>
    <property type="project" value="InterPro"/>
</dbReference>
<dbReference type="HOGENOM" id="CLU_158040_2_1_4"/>
<dbReference type="PRINTS" id="PR01590">
    <property type="entry name" value="HTHFIS"/>
</dbReference>
<dbReference type="KEGG" id="tas:TASI_1256"/>
<reference key="1">
    <citation type="submission" date="2011-09" db="EMBL/GenBank/DDBJ databases">
        <title>Genomic characterization of the Taylorella genus.</title>
        <authorList>
            <person name="Hebert L."/>
            <person name="Moumen B."/>
            <person name="Pons N."/>
            <person name="Duquesne F."/>
            <person name="Breuil M.-F."/>
            <person name="Goux D."/>
            <person name="Batto J.-M."/>
            <person name="Renault P."/>
            <person name="Laugier C."/>
            <person name="Petry S."/>
        </authorList>
    </citation>
    <scope>NUCLEOTIDE SEQUENCE</scope>
    <source>
        <strain>MCE3</strain>
    </source>
</reference>
<evidence type="ECO:0000256" key="2">
    <source>
        <dbReference type="ARBA" id="ARBA00023125"/>
    </source>
</evidence>
<dbReference type="InterPro" id="IPR005412">
    <property type="entry name" value="Fis_DNA-bd"/>
</dbReference>
<feature type="domain" description="DNA binding HTH" evidence="4">
    <location>
        <begin position="39"/>
        <end position="74"/>
    </location>
</feature>
<comment type="similarity">
    <text evidence="1">Belongs to the transcriptional regulatory Fis family.</text>
</comment>
<gene>
    <name evidence="5" type="ordered locus">TASI_1256</name>
</gene>
<dbReference type="InterPro" id="IPR050207">
    <property type="entry name" value="Trans_regulatory_Fis"/>
</dbReference>
<name>G4QBM2_TAYAM</name>
<dbReference type="Pfam" id="PF02954">
    <property type="entry name" value="HTH_8"/>
    <property type="match status" value="1"/>
</dbReference>
<dbReference type="PANTHER" id="PTHR47918:SF1">
    <property type="entry name" value="DNA-BINDING PROTEIN FIS"/>
    <property type="match status" value="1"/>
</dbReference>
<dbReference type="PIRSF" id="PIRSF002097">
    <property type="entry name" value="DNA-binding_Fis"/>
    <property type="match status" value="1"/>
</dbReference>
<keyword evidence="6" id="KW-1185">Reference proteome</keyword>
<dbReference type="InterPro" id="IPR002197">
    <property type="entry name" value="HTH_Fis"/>
</dbReference>
<dbReference type="Gene3D" id="1.10.10.60">
    <property type="entry name" value="Homeodomain-like"/>
    <property type="match status" value="1"/>
</dbReference>
<organism evidence="5 6">
    <name type="scientific">Taylorella asinigenitalis (strain MCE3)</name>
    <dbReference type="NCBI Taxonomy" id="1008459"/>
    <lineage>
        <taxon>Bacteria</taxon>
        <taxon>Pseudomonadati</taxon>
        <taxon>Pseudomonadota</taxon>
        <taxon>Betaproteobacteria</taxon>
        <taxon>Burkholderiales</taxon>
        <taxon>Alcaligenaceae</taxon>
        <taxon>Taylorella</taxon>
    </lineage>
</organism>
<dbReference type="STRING" id="1008459.TASI_1256"/>
<keyword evidence="2 5" id="KW-0238">DNA-binding</keyword>
<dbReference type="InterPro" id="IPR009057">
    <property type="entry name" value="Homeodomain-like_sf"/>
</dbReference>
<accession>G4QBM2</accession>
<evidence type="ECO:0000313" key="6">
    <source>
        <dbReference type="Proteomes" id="UP000009284"/>
    </source>
</evidence>
<dbReference type="eggNOG" id="COG2901">
    <property type="taxonomic scope" value="Bacteria"/>
</dbReference>
<dbReference type="GO" id="GO:0006355">
    <property type="term" value="P:regulation of DNA-templated transcription"/>
    <property type="evidence" value="ECO:0007669"/>
    <property type="project" value="InterPro"/>
</dbReference>
<sequence>MTESINSIQKSLNQNLDRYFAALEGNDPNNVWQMVMSCVEKSLLVKIMEKTNGNQSKASQILGINRSTLRKKLLSYNLIQN</sequence>
<dbReference type="SUPFAM" id="SSF46689">
    <property type="entry name" value="Homeodomain-like"/>
    <property type="match status" value="1"/>
</dbReference>
<dbReference type="Proteomes" id="UP000009284">
    <property type="component" value="Chromosome"/>
</dbReference>
<evidence type="ECO:0000256" key="3">
    <source>
        <dbReference type="ARBA" id="ARBA00029540"/>
    </source>
</evidence>
<dbReference type="RefSeq" id="WP_014111894.1">
    <property type="nucleotide sequence ID" value="NC_016043.1"/>
</dbReference>
<protein>
    <recommendedName>
        <fullName evidence="3">Putative Fis-like DNA-binding protein</fullName>
    </recommendedName>
</protein>
<dbReference type="OrthoDB" id="9802388at2"/>
<dbReference type="EMBL" id="CP003059">
    <property type="protein sequence ID" value="AEP37000.1"/>
    <property type="molecule type" value="Genomic_DNA"/>
</dbReference>
<proteinExistence type="inferred from homology"/>
<evidence type="ECO:0000259" key="4">
    <source>
        <dbReference type="Pfam" id="PF02954"/>
    </source>
</evidence>
<reference evidence="5 6" key="2">
    <citation type="journal article" date="2012" name="PLoS ONE">
        <title>Genomic characterization of the taylorella genus.</title>
        <authorList>
            <person name="Hebert L."/>
            <person name="Moumen B."/>
            <person name="Pons N."/>
            <person name="Duquesne F."/>
            <person name="Breuil M.F."/>
            <person name="Goux D."/>
            <person name="Batto J.M."/>
            <person name="Laugier C."/>
            <person name="Renault P."/>
            <person name="Petry S."/>
        </authorList>
    </citation>
    <scope>NUCLEOTIDE SEQUENCE [LARGE SCALE GENOMIC DNA]</scope>
    <source>
        <strain evidence="5 6">MCE3</strain>
    </source>
</reference>
<evidence type="ECO:0000313" key="5">
    <source>
        <dbReference type="EMBL" id="AEP37000.1"/>
    </source>
</evidence>
<dbReference type="PANTHER" id="PTHR47918">
    <property type="entry name" value="DNA-BINDING PROTEIN FIS"/>
    <property type="match status" value="1"/>
</dbReference>
<evidence type="ECO:0000256" key="1">
    <source>
        <dbReference type="ARBA" id="ARBA00008559"/>
    </source>
</evidence>
<dbReference type="AlphaFoldDB" id="G4QBM2"/>